<proteinExistence type="predicted"/>
<accession>A0AAF0DGH2</accession>
<keyword evidence="2" id="KW-1133">Transmembrane helix</keyword>
<keyword evidence="2" id="KW-0812">Transmembrane</keyword>
<name>A0AAF0DGH2_9EURO</name>
<feature type="region of interest" description="Disordered" evidence="1">
    <location>
        <begin position="1"/>
        <end position="48"/>
    </location>
</feature>
<evidence type="ECO:0000313" key="4">
    <source>
        <dbReference type="Proteomes" id="UP001219355"/>
    </source>
</evidence>
<evidence type="ECO:0000256" key="2">
    <source>
        <dbReference type="SAM" id="Phobius"/>
    </source>
</evidence>
<feature type="transmembrane region" description="Helical" evidence="2">
    <location>
        <begin position="72"/>
        <end position="90"/>
    </location>
</feature>
<keyword evidence="2" id="KW-0472">Membrane</keyword>
<sequence>MESEGGDSMVRVRERRRGGLKQALQGEAREKGGSGAEADQKKTEKYSLRKEKKEIQRLNAREQMMGIMKQKWLVLALASGTFAALNGLFAKL</sequence>
<gene>
    <name evidence="3" type="ORF">PRK78_003206</name>
</gene>
<dbReference type="Proteomes" id="UP001219355">
    <property type="component" value="Chromosome 2"/>
</dbReference>
<evidence type="ECO:0000256" key="1">
    <source>
        <dbReference type="SAM" id="MobiDB-lite"/>
    </source>
</evidence>
<protein>
    <submittedName>
        <fullName evidence="3">Uncharacterized protein</fullName>
    </submittedName>
</protein>
<organism evidence="3 4">
    <name type="scientific">Emydomyces testavorans</name>
    <dbReference type="NCBI Taxonomy" id="2070801"/>
    <lineage>
        <taxon>Eukaryota</taxon>
        <taxon>Fungi</taxon>
        <taxon>Dikarya</taxon>
        <taxon>Ascomycota</taxon>
        <taxon>Pezizomycotina</taxon>
        <taxon>Eurotiomycetes</taxon>
        <taxon>Eurotiomycetidae</taxon>
        <taxon>Onygenales</taxon>
        <taxon>Nannizziopsiaceae</taxon>
        <taxon>Emydomyces</taxon>
    </lineage>
</organism>
<evidence type="ECO:0000313" key="3">
    <source>
        <dbReference type="EMBL" id="WEW57739.1"/>
    </source>
</evidence>
<dbReference type="AlphaFoldDB" id="A0AAF0DGH2"/>
<feature type="compositionally biased region" description="Basic and acidic residues" evidence="1">
    <location>
        <begin position="27"/>
        <end position="48"/>
    </location>
</feature>
<reference evidence="3" key="1">
    <citation type="submission" date="2023-03" db="EMBL/GenBank/DDBJ databases">
        <title>Emydomyces testavorans Genome Sequence.</title>
        <authorList>
            <person name="Hoyer L."/>
        </authorList>
    </citation>
    <scope>NUCLEOTIDE SEQUENCE</scope>
    <source>
        <strain evidence="3">16-2883</strain>
    </source>
</reference>
<keyword evidence="4" id="KW-1185">Reference proteome</keyword>
<dbReference type="EMBL" id="CP120628">
    <property type="protein sequence ID" value="WEW57739.1"/>
    <property type="molecule type" value="Genomic_DNA"/>
</dbReference>